<evidence type="ECO:0000313" key="1">
    <source>
        <dbReference type="EMBL" id="KAK8477613.1"/>
    </source>
</evidence>
<comment type="caution">
    <text evidence="1">The sequence shown here is derived from an EMBL/GenBank/DDBJ whole genome shotgun (WGS) entry which is preliminary data.</text>
</comment>
<dbReference type="Gene3D" id="3.40.50.300">
    <property type="entry name" value="P-loop containing nucleotide triphosphate hydrolases"/>
    <property type="match status" value="1"/>
</dbReference>
<protein>
    <submittedName>
        <fullName evidence="1">Uncharacterized protein</fullName>
    </submittedName>
</protein>
<gene>
    <name evidence="1" type="ORF">V6N11_047389</name>
</gene>
<organism evidence="1 2">
    <name type="scientific">Hibiscus sabdariffa</name>
    <name type="common">roselle</name>
    <dbReference type="NCBI Taxonomy" id="183260"/>
    <lineage>
        <taxon>Eukaryota</taxon>
        <taxon>Viridiplantae</taxon>
        <taxon>Streptophyta</taxon>
        <taxon>Embryophyta</taxon>
        <taxon>Tracheophyta</taxon>
        <taxon>Spermatophyta</taxon>
        <taxon>Magnoliopsida</taxon>
        <taxon>eudicotyledons</taxon>
        <taxon>Gunneridae</taxon>
        <taxon>Pentapetalae</taxon>
        <taxon>rosids</taxon>
        <taxon>malvids</taxon>
        <taxon>Malvales</taxon>
        <taxon>Malvaceae</taxon>
        <taxon>Malvoideae</taxon>
        <taxon>Hibiscus</taxon>
    </lineage>
</organism>
<dbReference type="Proteomes" id="UP001396334">
    <property type="component" value="Unassembled WGS sequence"/>
</dbReference>
<reference evidence="1 2" key="1">
    <citation type="journal article" date="2024" name="G3 (Bethesda)">
        <title>Genome assembly of Hibiscus sabdariffa L. provides insights into metabolisms of medicinal natural products.</title>
        <authorList>
            <person name="Kim T."/>
        </authorList>
    </citation>
    <scope>NUCLEOTIDE SEQUENCE [LARGE SCALE GENOMIC DNA]</scope>
    <source>
        <strain evidence="1">TK-2024</strain>
        <tissue evidence="1">Old leaves</tissue>
    </source>
</reference>
<evidence type="ECO:0000313" key="2">
    <source>
        <dbReference type="Proteomes" id="UP001396334"/>
    </source>
</evidence>
<keyword evidence="2" id="KW-1185">Reference proteome</keyword>
<name>A0ABR1ZBF0_9ROSI</name>
<dbReference type="InterPro" id="IPR027417">
    <property type="entry name" value="P-loop_NTPase"/>
</dbReference>
<sequence length="106" mass="11439">MAVKEIRESDGQRQAGKTRLLSDAPLIAGGGDPVVPCAGYLVKKLAYEHNLAVLVMNHTGDGLGDSWKSIPHSRLFFSCDRGSNDRGCKLLVGADEQSQMGVLYHL</sequence>
<accession>A0ABR1ZBF0</accession>
<dbReference type="EMBL" id="JBBPBN010001752">
    <property type="protein sequence ID" value="KAK8477613.1"/>
    <property type="molecule type" value="Genomic_DNA"/>
</dbReference>
<proteinExistence type="predicted"/>